<dbReference type="InterPro" id="IPR001204">
    <property type="entry name" value="Phos_transporter"/>
</dbReference>
<feature type="transmembrane region" description="Helical" evidence="6">
    <location>
        <begin position="474"/>
        <end position="499"/>
    </location>
</feature>
<dbReference type="Proteomes" id="UP000265926">
    <property type="component" value="Unassembled WGS sequence"/>
</dbReference>
<evidence type="ECO:0000313" key="7">
    <source>
        <dbReference type="EMBL" id="RIJ49407.1"/>
    </source>
</evidence>
<reference evidence="7 8" key="1">
    <citation type="submission" date="2018-08" db="EMBL/GenBank/DDBJ databases">
        <title>Pallidiluteibacterium maritimus gen. nov., sp. nov., isolated from coastal sediment.</title>
        <authorList>
            <person name="Zhou L.Y."/>
        </authorList>
    </citation>
    <scope>NUCLEOTIDE SEQUENCE [LARGE SCALE GENOMIC DNA]</scope>
    <source>
        <strain evidence="7 8">XSD2</strain>
    </source>
</reference>
<comment type="similarity">
    <text evidence="6">Belongs to the inorganic phosphate transporter (PiT) (TC 2.A.20) family.</text>
</comment>
<dbReference type="EMBL" id="QWGR01000003">
    <property type="protein sequence ID" value="RIJ49407.1"/>
    <property type="molecule type" value="Genomic_DNA"/>
</dbReference>
<feature type="transmembrane region" description="Helical" evidence="6">
    <location>
        <begin position="421"/>
        <end position="438"/>
    </location>
</feature>
<dbReference type="OrthoDB" id="1110016at2"/>
<evidence type="ECO:0000256" key="6">
    <source>
        <dbReference type="RuleBase" id="RU363058"/>
    </source>
</evidence>
<keyword evidence="2 6" id="KW-0813">Transport</keyword>
<feature type="transmembrane region" description="Helical" evidence="6">
    <location>
        <begin position="238"/>
        <end position="257"/>
    </location>
</feature>
<evidence type="ECO:0000256" key="4">
    <source>
        <dbReference type="ARBA" id="ARBA00022989"/>
    </source>
</evidence>
<dbReference type="AlphaFoldDB" id="A0A399T5G3"/>
<evidence type="ECO:0000256" key="3">
    <source>
        <dbReference type="ARBA" id="ARBA00022692"/>
    </source>
</evidence>
<dbReference type="RefSeq" id="WP_119437294.1">
    <property type="nucleotide sequence ID" value="NZ_QWGR01000003.1"/>
</dbReference>
<dbReference type="GO" id="GO:0035435">
    <property type="term" value="P:phosphate ion transmembrane transport"/>
    <property type="evidence" value="ECO:0007669"/>
    <property type="project" value="TreeGrafter"/>
</dbReference>
<dbReference type="Pfam" id="PF01384">
    <property type="entry name" value="PHO4"/>
    <property type="match status" value="1"/>
</dbReference>
<keyword evidence="5 6" id="KW-0472">Membrane</keyword>
<name>A0A399T5G3_9BACT</name>
<comment type="subcellular location">
    <subcellularLocation>
        <location evidence="1 6">Membrane</location>
        <topology evidence="1 6">Multi-pass membrane protein</topology>
    </subcellularLocation>
</comment>
<feature type="transmembrane region" description="Helical" evidence="6">
    <location>
        <begin position="264"/>
        <end position="286"/>
    </location>
</feature>
<evidence type="ECO:0000256" key="2">
    <source>
        <dbReference type="ARBA" id="ARBA00022448"/>
    </source>
</evidence>
<comment type="caution">
    <text evidence="7">The sequence shown here is derived from an EMBL/GenBank/DDBJ whole genome shotgun (WGS) entry which is preliminary data.</text>
</comment>
<evidence type="ECO:0000313" key="8">
    <source>
        <dbReference type="Proteomes" id="UP000265926"/>
    </source>
</evidence>
<gene>
    <name evidence="7" type="ORF">D1614_07655</name>
</gene>
<proteinExistence type="inferred from homology"/>
<feature type="transmembrane region" description="Helical" evidence="6">
    <location>
        <begin position="186"/>
        <end position="207"/>
    </location>
</feature>
<keyword evidence="4 6" id="KW-1133">Transmembrane helix</keyword>
<dbReference type="PANTHER" id="PTHR11101:SF16">
    <property type="entry name" value="PHOSPHATE TRANSPORTER"/>
    <property type="match status" value="1"/>
</dbReference>
<evidence type="ECO:0000256" key="5">
    <source>
        <dbReference type="ARBA" id="ARBA00023136"/>
    </source>
</evidence>
<feature type="transmembrane region" description="Helical" evidence="6">
    <location>
        <begin position="6"/>
        <end position="24"/>
    </location>
</feature>
<feature type="transmembrane region" description="Helical" evidence="6">
    <location>
        <begin position="505"/>
        <end position="525"/>
    </location>
</feature>
<keyword evidence="8" id="KW-1185">Reference proteome</keyword>
<organism evidence="7 8">
    <name type="scientific">Maribellus luteus</name>
    <dbReference type="NCBI Taxonomy" id="2305463"/>
    <lineage>
        <taxon>Bacteria</taxon>
        <taxon>Pseudomonadati</taxon>
        <taxon>Bacteroidota</taxon>
        <taxon>Bacteroidia</taxon>
        <taxon>Marinilabiliales</taxon>
        <taxon>Prolixibacteraceae</taxon>
        <taxon>Maribellus</taxon>
    </lineage>
</organism>
<dbReference type="PANTHER" id="PTHR11101">
    <property type="entry name" value="PHOSPHATE TRANSPORTER"/>
    <property type="match status" value="1"/>
</dbReference>
<dbReference type="GO" id="GO:0005315">
    <property type="term" value="F:phosphate transmembrane transporter activity"/>
    <property type="evidence" value="ECO:0007669"/>
    <property type="project" value="InterPro"/>
</dbReference>
<keyword evidence="3 6" id="KW-0812">Transmembrane</keyword>
<feature type="transmembrane region" description="Helical" evidence="6">
    <location>
        <begin position="322"/>
        <end position="339"/>
    </location>
</feature>
<dbReference type="GO" id="GO:0016020">
    <property type="term" value="C:membrane"/>
    <property type="evidence" value="ECO:0007669"/>
    <property type="project" value="UniProtKB-SubCell"/>
</dbReference>
<feature type="transmembrane region" description="Helical" evidence="6">
    <location>
        <begin position="77"/>
        <end position="98"/>
    </location>
</feature>
<sequence length="758" mass="83918">MENFYLVLVVVLFALAISDLIVGVSNDAVNFLNSAIGSKAAPKWVIFLMASLGVLVGATFSNGMMEVARKGIFHPEMFMFSEIMIIFLAVMITDVILLDLFNTFGMPTSTTVSIVFELLGSAVAVSAVKIKMAGGSIVMELSQYINSSKALAIISGILVSVFIAFTVGAIVQYISRLVFSFKYRPVMNYMGAIFGGMAITAITYFMLIKGMKGSSFADIQLDSGVTLQEWLNNNTIRIMIYGFFCWALLLQLLRWIFKVKILKLVVLVGTFALAMAFAGNDLVNFIGVPLAGYNSFKAWVASGATSPDSFGMGMLAGKVGTPTYMLVIAGLVMILTLILSKKARSVVATTVDLSRQSEGESERFDSSMAARFLVRSSTRFNRNLLRVMPAGLTNAVRSRFEPHSYYSAEDPDAPAFDKLRAAVNLVVASILIAIGTSLKLPLSTTYVTFMVAMGTSLADRAWDRETAVYRVSGVFSVIGGWFLTAIIAFTISCFIAFLISVSGTFMIFVFVAVAIFIVIRTQLFFSKRAQKLAAEEDEDIVDEDAKEQIIEKSSKQVVKTIVASNQVLTMGIEGFLHEDLQALKKAQEACQEFSKKAKRNKDKVYTTINKIAGDTLETGHFYVQMVEHQREMAHAVHFMLEPMVKHVQNNHKPFVADQVSQLGALSGRVDTFFNYVLHVVKEENFDDLDALIKERDAILDALGKIEKSQIKRIKNKMVNTRNSQLFFKIITETEHLLLHSVNLVKAQRDFIKFTRQTK</sequence>
<feature type="transmembrane region" description="Helical" evidence="6">
    <location>
        <begin position="150"/>
        <end position="174"/>
    </location>
</feature>
<protein>
    <recommendedName>
        <fullName evidence="6">Phosphate transporter</fullName>
    </recommendedName>
</protein>
<feature type="transmembrane region" description="Helical" evidence="6">
    <location>
        <begin position="44"/>
        <end position="65"/>
    </location>
</feature>
<evidence type="ECO:0000256" key="1">
    <source>
        <dbReference type="ARBA" id="ARBA00004141"/>
    </source>
</evidence>
<keyword evidence="6" id="KW-0592">Phosphate transport</keyword>
<accession>A0A399T5G3</accession>